<proteinExistence type="inferred from homology"/>
<dbReference type="Pfam" id="PF06253">
    <property type="entry name" value="MTTB"/>
    <property type="match status" value="1"/>
</dbReference>
<evidence type="ECO:0000256" key="1">
    <source>
        <dbReference type="ARBA" id="ARBA00007137"/>
    </source>
</evidence>
<dbReference type="EMBL" id="LAZR01017938">
    <property type="protein sequence ID" value="KKL98378.1"/>
    <property type="molecule type" value="Genomic_DNA"/>
</dbReference>
<gene>
    <name evidence="4" type="ORF">LCGC14_1825000</name>
</gene>
<dbReference type="GO" id="GO:0032259">
    <property type="term" value="P:methylation"/>
    <property type="evidence" value="ECO:0007669"/>
    <property type="project" value="UniProtKB-KW"/>
</dbReference>
<organism evidence="4">
    <name type="scientific">marine sediment metagenome</name>
    <dbReference type="NCBI Taxonomy" id="412755"/>
    <lineage>
        <taxon>unclassified sequences</taxon>
        <taxon>metagenomes</taxon>
        <taxon>ecological metagenomes</taxon>
    </lineage>
</organism>
<keyword evidence="3" id="KW-0808">Transferase</keyword>
<evidence type="ECO:0008006" key="5">
    <source>
        <dbReference type="Google" id="ProtNLM"/>
    </source>
</evidence>
<dbReference type="GO" id="GO:0015948">
    <property type="term" value="P:methanogenesis"/>
    <property type="evidence" value="ECO:0007669"/>
    <property type="project" value="InterPro"/>
</dbReference>
<evidence type="ECO:0000256" key="3">
    <source>
        <dbReference type="ARBA" id="ARBA00022679"/>
    </source>
</evidence>
<name>A0A0F9GHZ3_9ZZZZ</name>
<keyword evidence="2" id="KW-0489">Methyltransferase</keyword>
<dbReference type="InterPro" id="IPR038601">
    <property type="entry name" value="MttB-like_sf"/>
</dbReference>
<dbReference type="AlphaFoldDB" id="A0A0F9GHZ3"/>
<comment type="caution">
    <text evidence="4">The sequence shown here is derived from an EMBL/GenBank/DDBJ whole genome shotgun (WGS) entry which is preliminary data.</text>
</comment>
<dbReference type="Gene3D" id="3.20.20.480">
    <property type="entry name" value="Trimethylamine methyltransferase-like"/>
    <property type="match status" value="1"/>
</dbReference>
<dbReference type="GO" id="GO:0008168">
    <property type="term" value="F:methyltransferase activity"/>
    <property type="evidence" value="ECO:0007669"/>
    <property type="project" value="UniProtKB-KW"/>
</dbReference>
<feature type="non-terminal residue" evidence="4">
    <location>
        <position position="1"/>
    </location>
</feature>
<comment type="similarity">
    <text evidence="1">Belongs to the trimethylamine methyltransferase family.</text>
</comment>
<evidence type="ECO:0000313" key="4">
    <source>
        <dbReference type="EMBL" id="KKL98378.1"/>
    </source>
</evidence>
<sequence>ANLLRAGSFGINVFSQDDLDQIHMATLDVLWNIGLLVKSPKARIIFGDNGCAVDEKTEIVKIPSHLVEDAIQSTPATYRAHAINPENDYVPGGKKTGFVNFGEAATLIDPITREVRDATKKDVDDSVRFIDTLENCIGWERPLTPRDLDEEMASIYNAYSFFSYSSKHGFLGIYSVEHFKAAVKMGAVIAGGEDKLSQNPLFTCSADPVSPLVLTEDATDVLIEACTFGAPIKINGLGLAGGTTCVDLASTLVTHNSEVLGSITLGQLVRKGAPMVYGSSTSIMDMRTTLASMGAPEMAMLSAAVAKLAQFYKMPSWVGGG</sequence>
<evidence type="ECO:0000256" key="2">
    <source>
        <dbReference type="ARBA" id="ARBA00022603"/>
    </source>
</evidence>
<reference evidence="4" key="1">
    <citation type="journal article" date="2015" name="Nature">
        <title>Complex archaea that bridge the gap between prokaryotes and eukaryotes.</title>
        <authorList>
            <person name="Spang A."/>
            <person name="Saw J.H."/>
            <person name="Jorgensen S.L."/>
            <person name="Zaremba-Niedzwiedzka K."/>
            <person name="Martijn J."/>
            <person name="Lind A.E."/>
            <person name="van Eijk R."/>
            <person name="Schleper C."/>
            <person name="Guy L."/>
            <person name="Ettema T.J."/>
        </authorList>
    </citation>
    <scope>NUCLEOTIDE SEQUENCE</scope>
</reference>
<accession>A0A0F9GHZ3</accession>
<protein>
    <recommendedName>
        <fullName evidence="5">Trimethylamine methyltransferase MttB</fullName>
    </recommendedName>
</protein>
<dbReference type="InterPro" id="IPR010426">
    <property type="entry name" value="MTTB_MeTrfase"/>
</dbReference>